<dbReference type="OrthoDB" id="999962at2759"/>
<keyword evidence="5 8" id="KW-0812">Transmembrane</keyword>
<feature type="transmembrane region" description="Helical" evidence="8">
    <location>
        <begin position="66"/>
        <end position="85"/>
    </location>
</feature>
<evidence type="ECO:0000256" key="7">
    <source>
        <dbReference type="ARBA" id="ARBA00023136"/>
    </source>
</evidence>
<feature type="transmembrane region" description="Helical" evidence="8">
    <location>
        <begin position="148"/>
        <end position="167"/>
    </location>
</feature>
<protein>
    <submittedName>
        <fullName evidence="9">Uncharacterized protein</fullName>
    </submittedName>
</protein>
<feature type="transmembrane region" description="Helical" evidence="8">
    <location>
        <begin position="118"/>
        <end position="136"/>
    </location>
</feature>
<dbReference type="AlphaFoldDB" id="A0A9N9QU00"/>
<dbReference type="EMBL" id="OU893341">
    <property type="protein sequence ID" value="CAG9783273.1"/>
    <property type="molecule type" value="Genomic_DNA"/>
</dbReference>
<feature type="transmembrane region" description="Helical" evidence="8">
    <location>
        <begin position="32"/>
        <end position="54"/>
    </location>
</feature>
<comment type="similarity">
    <text evidence="2">Belongs to the nucleotide-sugar transporter family. SLC35B subfamily.</text>
</comment>
<accession>A0A9N9QU00</accession>
<evidence type="ECO:0000256" key="2">
    <source>
        <dbReference type="ARBA" id="ARBA00010694"/>
    </source>
</evidence>
<evidence type="ECO:0000313" key="10">
    <source>
        <dbReference type="Proteomes" id="UP001153714"/>
    </source>
</evidence>
<dbReference type="Pfam" id="PF08449">
    <property type="entry name" value="UAA"/>
    <property type="match status" value="1"/>
</dbReference>
<dbReference type="InterPro" id="IPR013657">
    <property type="entry name" value="SCL35B1-4/HUT1"/>
</dbReference>
<feature type="transmembrane region" description="Helical" evidence="8">
    <location>
        <begin position="271"/>
        <end position="293"/>
    </location>
</feature>
<evidence type="ECO:0000256" key="4">
    <source>
        <dbReference type="ARBA" id="ARBA00022597"/>
    </source>
</evidence>
<evidence type="ECO:0000313" key="9">
    <source>
        <dbReference type="EMBL" id="CAG9783273.1"/>
    </source>
</evidence>
<dbReference type="PANTHER" id="PTHR10778:SF4">
    <property type="entry name" value="NUCLEOTIDE SUGAR TRANSPORTER SLC35B4"/>
    <property type="match status" value="1"/>
</dbReference>
<keyword evidence="3" id="KW-0813">Transport</keyword>
<name>A0A9N9QU00_9NEOP</name>
<dbReference type="PANTHER" id="PTHR10778">
    <property type="entry name" value="SOLUTE CARRIER FAMILY 35 MEMBER B"/>
    <property type="match status" value="1"/>
</dbReference>
<dbReference type="Proteomes" id="UP001153714">
    <property type="component" value="Chromosome 10"/>
</dbReference>
<evidence type="ECO:0000256" key="1">
    <source>
        <dbReference type="ARBA" id="ARBA00004127"/>
    </source>
</evidence>
<keyword evidence="6 8" id="KW-1133">Transmembrane helix</keyword>
<keyword evidence="10" id="KW-1185">Reference proteome</keyword>
<organism evidence="9 10">
    <name type="scientific">Diatraea saccharalis</name>
    <name type="common">sugarcane borer</name>
    <dbReference type="NCBI Taxonomy" id="40085"/>
    <lineage>
        <taxon>Eukaryota</taxon>
        <taxon>Metazoa</taxon>
        <taxon>Ecdysozoa</taxon>
        <taxon>Arthropoda</taxon>
        <taxon>Hexapoda</taxon>
        <taxon>Insecta</taxon>
        <taxon>Pterygota</taxon>
        <taxon>Neoptera</taxon>
        <taxon>Endopterygota</taxon>
        <taxon>Lepidoptera</taxon>
        <taxon>Glossata</taxon>
        <taxon>Ditrysia</taxon>
        <taxon>Pyraloidea</taxon>
        <taxon>Crambidae</taxon>
        <taxon>Crambinae</taxon>
        <taxon>Diatraea</taxon>
    </lineage>
</organism>
<dbReference type="GO" id="GO:0005464">
    <property type="term" value="F:UDP-xylose transmembrane transporter activity"/>
    <property type="evidence" value="ECO:0007669"/>
    <property type="project" value="TreeGrafter"/>
</dbReference>
<evidence type="ECO:0000256" key="6">
    <source>
        <dbReference type="ARBA" id="ARBA00022989"/>
    </source>
</evidence>
<evidence type="ECO:0000256" key="8">
    <source>
        <dbReference type="SAM" id="Phobius"/>
    </source>
</evidence>
<reference evidence="9" key="2">
    <citation type="submission" date="2022-10" db="EMBL/GenBank/DDBJ databases">
        <authorList>
            <consortium name="ENA_rothamsted_submissions"/>
            <consortium name="culmorum"/>
            <person name="King R."/>
        </authorList>
    </citation>
    <scope>NUCLEOTIDE SEQUENCE</scope>
</reference>
<proteinExistence type="inferred from homology"/>
<reference evidence="9" key="1">
    <citation type="submission" date="2021-12" db="EMBL/GenBank/DDBJ databases">
        <authorList>
            <person name="King R."/>
        </authorList>
    </citation>
    <scope>NUCLEOTIDE SEQUENCE</scope>
</reference>
<evidence type="ECO:0000256" key="3">
    <source>
        <dbReference type="ARBA" id="ARBA00022448"/>
    </source>
</evidence>
<sequence>MRLSKTIVKVFGSCCLSTFTMEILMFKTPNSANLITFLQFFFISLQGFIFTTKCGSITPKIPLKQYAILTGLFFITHVSNNYVYALHVPSTLHMIIRSASSPVGMLVYCIMKQQSPKLSNALGSILISIGIGLAMYGGTPTGENRGNLFYWCIGVSILLSTLVTGALTGLQQETLFRKFGKHPDEMMFYTHAIGLPFFISMYPHLQNTALNLPWDIWILISLNTVFQFYCTHSVHELATKETSVTVTFILTLRKFISLLISSIIFKNNLTLLHVIGTIFVTAGTCIYFEFFSYHKQRPVNYKSDYKKL</sequence>
<dbReference type="GO" id="GO:0005462">
    <property type="term" value="F:UDP-N-acetylglucosamine transmembrane transporter activity"/>
    <property type="evidence" value="ECO:0007669"/>
    <property type="project" value="TreeGrafter"/>
</dbReference>
<dbReference type="GO" id="GO:0005789">
    <property type="term" value="C:endoplasmic reticulum membrane"/>
    <property type="evidence" value="ECO:0007669"/>
    <property type="project" value="TreeGrafter"/>
</dbReference>
<gene>
    <name evidence="9" type="ORF">DIATSA_LOCUS1460</name>
</gene>
<keyword evidence="4" id="KW-0762">Sugar transport</keyword>
<keyword evidence="7 8" id="KW-0472">Membrane</keyword>
<dbReference type="GO" id="GO:0000139">
    <property type="term" value="C:Golgi membrane"/>
    <property type="evidence" value="ECO:0007669"/>
    <property type="project" value="TreeGrafter"/>
</dbReference>
<feature type="transmembrane region" description="Helical" evidence="8">
    <location>
        <begin position="242"/>
        <end position="265"/>
    </location>
</feature>
<evidence type="ECO:0000256" key="5">
    <source>
        <dbReference type="ARBA" id="ARBA00022692"/>
    </source>
</evidence>
<comment type="subcellular location">
    <subcellularLocation>
        <location evidence="1">Endomembrane system</location>
        <topology evidence="1">Multi-pass membrane protein</topology>
    </subcellularLocation>
</comment>